<name>A0A369KWG8_9BACT</name>
<organism evidence="2 3">
    <name type="scientific">Spirobacillus cienkowskii</name>
    <dbReference type="NCBI Taxonomy" id="495820"/>
    <lineage>
        <taxon>Bacteria</taxon>
        <taxon>Pseudomonadati</taxon>
        <taxon>Bdellovibrionota</taxon>
        <taxon>Oligoflexia</taxon>
        <taxon>Silvanigrellales</taxon>
        <taxon>Spirobacillus</taxon>
    </lineage>
</organism>
<evidence type="ECO:0000313" key="3">
    <source>
        <dbReference type="Proteomes" id="UP000253934"/>
    </source>
</evidence>
<gene>
    <name evidence="2" type="ORF">DCC88_01375</name>
</gene>
<feature type="transmembrane region" description="Helical" evidence="1">
    <location>
        <begin position="30"/>
        <end position="48"/>
    </location>
</feature>
<keyword evidence="3" id="KW-1185">Reference proteome</keyword>
<sequence length="180" mass="21461">MFTIATRKFGVWREERQSNLFRYRIQSRQLVFALSMAAFISWMLYIITIRVRQEFFLFESSAQNYVKLNDIKNYGNGFFINERKSAIAIYVTNDKQKNIKIIFDTGVGFSLPKEAVKFLDYFEEKRQNIMLTSMLMRVQDPSISRIKIWSDKSVPFNNIKYIIKLFSQFGYDDFDIAVER</sequence>
<comment type="caution">
    <text evidence="2">The sequence shown here is derived from an EMBL/GenBank/DDBJ whole genome shotgun (WGS) entry which is preliminary data.</text>
</comment>
<keyword evidence="1" id="KW-0472">Membrane</keyword>
<keyword evidence="1" id="KW-0812">Transmembrane</keyword>
<dbReference type="EMBL" id="QOVW01000006">
    <property type="protein sequence ID" value="RDB37167.1"/>
    <property type="molecule type" value="Genomic_DNA"/>
</dbReference>
<protein>
    <submittedName>
        <fullName evidence="2">Uncharacterized protein</fullName>
    </submittedName>
</protein>
<dbReference type="AlphaFoldDB" id="A0A369KWG8"/>
<evidence type="ECO:0000256" key="1">
    <source>
        <dbReference type="SAM" id="Phobius"/>
    </source>
</evidence>
<reference evidence="2" key="1">
    <citation type="submission" date="2018-04" db="EMBL/GenBank/DDBJ databases">
        <title>Draft genome sequence of the Candidatus Spirobacillus cienkowskii, a pathogen of freshwater Daphnia species, reconstructed from hemolymph metagenomic reads.</title>
        <authorList>
            <person name="Bresciani L."/>
            <person name="Lemos L.N."/>
            <person name="Wale N."/>
            <person name="Lin J.Y."/>
            <person name="Fernandes G.R."/>
            <person name="Duffy M.A."/>
            <person name="Rodrigues J.M."/>
        </authorList>
    </citation>
    <scope>NUCLEOTIDE SEQUENCE [LARGE SCALE GENOMIC DNA]</scope>
    <source>
        <strain evidence="2">Binning01</strain>
    </source>
</reference>
<proteinExistence type="predicted"/>
<dbReference type="Proteomes" id="UP000253934">
    <property type="component" value="Unassembled WGS sequence"/>
</dbReference>
<evidence type="ECO:0000313" key="2">
    <source>
        <dbReference type="EMBL" id="RDB37167.1"/>
    </source>
</evidence>
<accession>A0A369KWG8</accession>
<keyword evidence="1" id="KW-1133">Transmembrane helix</keyword>